<proteinExistence type="predicted"/>
<evidence type="ECO:0000313" key="3">
    <source>
        <dbReference type="EMBL" id="KHL05040.1"/>
    </source>
</evidence>
<dbReference type="EMBL" id="JTDL01000037">
    <property type="protein sequence ID" value="KHL05040.1"/>
    <property type="molecule type" value="Genomic_DNA"/>
</dbReference>
<dbReference type="STRING" id="1338436.LK10_03570"/>
<evidence type="ECO:0000256" key="1">
    <source>
        <dbReference type="SAM" id="Phobius"/>
    </source>
</evidence>
<sequence length="146" mass="15138">MQLRHRGLHAMKLKGNGRTGERHSRERGAAAVEFALVVPILIALVFGIIEFSHLYNAQIELTNAARVAARTMAVDTGTNPIADGTAAANAMSPGYSISVTYSPSTCAAGSQVKATATAQIPLLTGSWFGLKSPIAITGIGAMRCGG</sequence>
<dbReference type="InterPro" id="IPR012495">
    <property type="entry name" value="TadE-like_dom"/>
</dbReference>
<comment type="caution">
    <text evidence="3">The sequence shown here is derived from an EMBL/GenBank/DDBJ whole genome shotgun (WGS) entry which is preliminary data.</text>
</comment>
<keyword evidence="1" id="KW-1133">Transmembrane helix</keyword>
<name>A0A0B2ASV1_9MICC</name>
<feature type="domain" description="TadE-like" evidence="2">
    <location>
        <begin position="28"/>
        <end position="70"/>
    </location>
</feature>
<organism evidence="3 4">
    <name type="scientific">Sinomonas humi</name>
    <dbReference type="NCBI Taxonomy" id="1338436"/>
    <lineage>
        <taxon>Bacteria</taxon>
        <taxon>Bacillati</taxon>
        <taxon>Actinomycetota</taxon>
        <taxon>Actinomycetes</taxon>
        <taxon>Micrococcales</taxon>
        <taxon>Micrococcaceae</taxon>
        <taxon>Sinomonas</taxon>
    </lineage>
</organism>
<accession>A0A0B2ASV1</accession>
<protein>
    <recommendedName>
        <fullName evidence="2">TadE-like domain-containing protein</fullName>
    </recommendedName>
</protein>
<keyword evidence="1" id="KW-0472">Membrane</keyword>
<evidence type="ECO:0000259" key="2">
    <source>
        <dbReference type="Pfam" id="PF07811"/>
    </source>
</evidence>
<dbReference type="Pfam" id="PF07811">
    <property type="entry name" value="TadE"/>
    <property type="match status" value="1"/>
</dbReference>
<dbReference type="AlphaFoldDB" id="A0A0B2ASV1"/>
<keyword evidence="1" id="KW-0812">Transmembrane</keyword>
<feature type="transmembrane region" description="Helical" evidence="1">
    <location>
        <begin position="28"/>
        <end position="49"/>
    </location>
</feature>
<gene>
    <name evidence="3" type="ORF">LK10_03570</name>
</gene>
<evidence type="ECO:0000313" key="4">
    <source>
        <dbReference type="Proteomes" id="UP000030982"/>
    </source>
</evidence>
<keyword evidence="4" id="KW-1185">Reference proteome</keyword>
<reference evidence="3 4" key="1">
    <citation type="submission" date="2014-09" db="EMBL/GenBank/DDBJ databases">
        <title>Genome sequence of Sinomonas sp. MUSC 117.</title>
        <authorList>
            <person name="Lee L.-H."/>
        </authorList>
    </citation>
    <scope>NUCLEOTIDE SEQUENCE [LARGE SCALE GENOMIC DNA]</scope>
    <source>
        <strain evidence="3 4">MUSC 117</strain>
    </source>
</reference>
<dbReference type="Proteomes" id="UP000030982">
    <property type="component" value="Unassembled WGS sequence"/>
</dbReference>